<evidence type="ECO:0000313" key="1">
    <source>
        <dbReference type="EMBL" id="ACU18404.1"/>
    </source>
</evidence>
<accession>C6T9A2</accession>
<organism evidence="1">
    <name type="scientific">Glycine max</name>
    <name type="common">Soybean</name>
    <name type="synonym">Glycine hispida</name>
    <dbReference type="NCBI Taxonomy" id="3847"/>
    <lineage>
        <taxon>Eukaryota</taxon>
        <taxon>Viridiplantae</taxon>
        <taxon>Streptophyta</taxon>
        <taxon>Embryophyta</taxon>
        <taxon>Tracheophyta</taxon>
        <taxon>Spermatophyta</taxon>
        <taxon>Magnoliopsida</taxon>
        <taxon>eudicotyledons</taxon>
        <taxon>Gunneridae</taxon>
        <taxon>Pentapetalae</taxon>
        <taxon>rosids</taxon>
        <taxon>fabids</taxon>
        <taxon>Fabales</taxon>
        <taxon>Fabaceae</taxon>
        <taxon>Papilionoideae</taxon>
        <taxon>50 kb inversion clade</taxon>
        <taxon>NPAAA clade</taxon>
        <taxon>indigoferoid/millettioid clade</taxon>
        <taxon>Phaseoleae</taxon>
        <taxon>Glycine</taxon>
        <taxon>Glycine subgen. Soja</taxon>
    </lineage>
</organism>
<sequence>MLYVVIPVKMRMHELRISWSWKDIVSLYELFFGFEHMMLVSLRL</sequence>
<proteinExistence type="evidence at transcript level"/>
<reference evidence="1" key="1">
    <citation type="submission" date="2009-08" db="EMBL/GenBank/DDBJ databases">
        <authorList>
            <person name="Cheung F."/>
            <person name="Xiao Y."/>
            <person name="Chan A."/>
            <person name="Moskal W."/>
            <person name="Town C.D."/>
        </authorList>
    </citation>
    <scope>NUCLEOTIDE SEQUENCE</scope>
</reference>
<name>C6T9A2_SOYBN</name>
<dbReference type="EMBL" id="BT094066">
    <property type="protein sequence ID" value="ACU18404.1"/>
    <property type="molecule type" value="mRNA"/>
</dbReference>
<dbReference type="AlphaFoldDB" id="C6T9A2"/>
<protein>
    <submittedName>
        <fullName evidence="1">Uncharacterized protein</fullName>
    </submittedName>
</protein>